<keyword evidence="3 11" id="KW-0813">Transport</keyword>
<dbReference type="GO" id="GO:0005874">
    <property type="term" value="C:microtubule"/>
    <property type="evidence" value="ECO:0007669"/>
    <property type="project" value="UniProtKB-KW"/>
</dbReference>
<evidence type="ECO:0000256" key="11">
    <source>
        <dbReference type="RuleBase" id="RU366047"/>
    </source>
</evidence>
<sequence>MITGMGTNYLEGLPPGTDRANTIPSSQSDDGDELWLKILQEVSNKNNNAVRSSLIILGNERSGKSSLMSRLMGGTRKPMNSVLEYNYLQIHADASASYVYQLGGGANGLLGPTESATLPVWILDGREEMTPMLKFAFPPSIAKCVVILCASLEQPGNVLPTLRRWYRLLDEQIRQHYSADEIFQAQQMQIRFWQEYVEPIESSLHSTATLVDGNNL</sequence>
<name>A0A914MMK8_MELIC</name>
<dbReference type="GO" id="GO:0000226">
    <property type="term" value="P:microtubule cytoskeleton organization"/>
    <property type="evidence" value="ECO:0007669"/>
    <property type="project" value="TreeGrafter"/>
</dbReference>
<keyword evidence="9 11" id="KW-0505">Motor protein</keyword>
<evidence type="ECO:0000256" key="8">
    <source>
        <dbReference type="ARBA" id="ARBA00023017"/>
    </source>
</evidence>
<keyword evidence="7 11" id="KW-0067">ATP-binding</keyword>
<organism evidence="13 14">
    <name type="scientific">Meloidogyne incognita</name>
    <name type="common">Southern root-knot nematode worm</name>
    <name type="synonym">Oxyuris incognita</name>
    <dbReference type="NCBI Taxonomy" id="6306"/>
    <lineage>
        <taxon>Eukaryota</taxon>
        <taxon>Metazoa</taxon>
        <taxon>Ecdysozoa</taxon>
        <taxon>Nematoda</taxon>
        <taxon>Chromadorea</taxon>
        <taxon>Rhabditida</taxon>
        <taxon>Tylenchina</taxon>
        <taxon>Tylenchomorpha</taxon>
        <taxon>Tylenchoidea</taxon>
        <taxon>Meloidogynidae</taxon>
        <taxon>Meloidogyninae</taxon>
        <taxon>Meloidogyne</taxon>
        <taxon>Meloidogyne incognita group</taxon>
    </lineage>
</organism>
<dbReference type="PANTHER" id="PTHR12688">
    <property type="entry name" value="DYNEIN LIGHT INTERMEDIATE CHAIN"/>
    <property type="match status" value="1"/>
</dbReference>
<comment type="similarity">
    <text evidence="2 11">Belongs to the dynein light intermediate chain family.</text>
</comment>
<keyword evidence="8 11" id="KW-0243">Dynein</keyword>
<evidence type="ECO:0000256" key="12">
    <source>
        <dbReference type="SAM" id="MobiDB-lite"/>
    </source>
</evidence>
<accession>A0A914MMK8</accession>
<dbReference type="GO" id="GO:0007018">
    <property type="term" value="P:microtubule-based movement"/>
    <property type="evidence" value="ECO:0007669"/>
    <property type="project" value="InterPro"/>
</dbReference>
<feature type="compositionally biased region" description="Polar residues" evidence="12">
    <location>
        <begin position="19"/>
        <end position="28"/>
    </location>
</feature>
<dbReference type="GO" id="GO:0005868">
    <property type="term" value="C:cytoplasmic dynein complex"/>
    <property type="evidence" value="ECO:0007669"/>
    <property type="project" value="UniProtKB-UniRule"/>
</dbReference>
<evidence type="ECO:0000256" key="5">
    <source>
        <dbReference type="ARBA" id="ARBA00022701"/>
    </source>
</evidence>
<evidence type="ECO:0000256" key="2">
    <source>
        <dbReference type="ARBA" id="ARBA00006831"/>
    </source>
</evidence>
<evidence type="ECO:0000313" key="14">
    <source>
        <dbReference type="WBParaSite" id="Minc3s02210g28870"/>
    </source>
</evidence>
<dbReference type="AlphaFoldDB" id="A0A914MMK8"/>
<dbReference type="InterPro" id="IPR008467">
    <property type="entry name" value="Dynein1_light_intermed_chain"/>
</dbReference>
<reference evidence="14" key="1">
    <citation type="submission" date="2022-11" db="UniProtKB">
        <authorList>
            <consortium name="WormBaseParasite"/>
        </authorList>
    </citation>
    <scope>IDENTIFICATION</scope>
</reference>
<comment type="subunit">
    <text evidence="11">Homodimer. The cytoplasmic dynein 1 complex consists of two catalytic heavy chains (HCs) and a number of non-catalytic subunits presented by intermediate chains (ICs).</text>
</comment>
<feature type="region of interest" description="Disordered" evidence="12">
    <location>
        <begin position="10"/>
        <end position="29"/>
    </location>
</feature>
<dbReference type="InterPro" id="IPR027417">
    <property type="entry name" value="P-loop_NTPase"/>
</dbReference>
<evidence type="ECO:0000256" key="3">
    <source>
        <dbReference type="ARBA" id="ARBA00022448"/>
    </source>
</evidence>
<dbReference type="GO" id="GO:0005524">
    <property type="term" value="F:ATP binding"/>
    <property type="evidence" value="ECO:0007669"/>
    <property type="project" value="UniProtKB-KW"/>
</dbReference>
<proteinExistence type="inferred from homology"/>
<keyword evidence="13" id="KW-1185">Reference proteome</keyword>
<evidence type="ECO:0000256" key="9">
    <source>
        <dbReference type="ARBA" id="ARBA00023175"/>
    </source>
</evidence>
<dbReference type="InterPro" id="IPR022780">
    <property type="entry name" value="Dynein_light_int_chain"/>
</dbReference>
<dbReference type="GO" id="GO:0045504">
    <property type="term" value="F:dynein heavy chain binding"/>
    <property type="evidence" value="ECO:0007669"/>
    <property type="project" value="TreeGrafter"/>
</dbReference>
<evidence type="ECO:0000256" key="7">
    <source>
        <dbReference type="ARBA" id="ARBA00022840"/>
    </source>
</evidence>
<evidence type="ECO:0000256" key="6">
    <source>
        <dbReference type="ARBA" id="ARBA00022741"/>
    </source>
</evidence>
<evidence type="ECO:0000256" key="1">
    <source>
        <dbReference type="ARBA" id="ARBA00004245"/>
    </source>
</evidence>
<protein>
    <recommendedName>
        <fullName evidence="11">Dynein light intermediate chain</fullName>
    </recommendedName>
</protein>
<dbReference type="PANTHER" id="PTHR12688:SF0">
    <property type="entry name" value="DYNEIN LIGHT INTERMEDIATE CHAIN"/>
    <property type="match status" value="1"/>
</dbReference>
<keyword evidence="10 11" id="KW-0206">Cytoskeleton</keyword>
<evidence type="ECO:0000256" key="10">
    <source>
        <dbReference type="ARBA" id="ARBA00023212"/>
    </source>
</evidence>
<dbReference type="Proteomes" id="UP000887563">
    <property type="component" value="Unplaced"/>
</dbReference>
<comment type="subcellular location">
    <subcellularLocation>
        <location evidence="1 11">Cytoplasm</location>
        <location evidence="1 11">Cytoskeleton</location>
    </subcellularLocation>
</comment>
<evidence type="ECO:0000313" key="13">
    <source>
        <dbReference type="Proteomes" id="UP000887563"/>
    </source>
</evidence>
<evidence type="ECO:0000256" key="4">
    <source>
        <dbReference type="ARBA" id="ARBA00022490"/>
    </source>
</evidence>
<dbReference type="WBParaSite" id="Minc3s02210g28870">
    <property type="protein sequence ID" value="Minc3s02210g28870"/>
    <property type="gene ID" value="Minc3s02210g28870"/>
</dbReference>
<dbReference type="GO" id="GO:0005813">
    <property type="term" value="C:centrosome"/>
    <property type="evidence" value="ECO:0007669"/>
    <property type="project" value="TreeGrafter"/>
</dbReference>
<dbReference type="Pfam" id="PF05783">
    <property type="entry name" value="DLIC"/>
    <property type="match status" value="1"/>
</dbReference>
<keyword evidence="4 11" id="KW-0963">Cytoplasm</keyword>
<keyword evidence="5 11" id="KW-0493">Microtubule</keyword>
<comment type="function">
    <text evidence="11">Acts as one of several non-catalytic accessory components of the cytoplasmic dynein 1 complex that are thought to be involved in linking dynein to cargos and to adapter proteins that regulate dynein function. Cytoplasmic dynein 1 acts as a motor for the intracellular retrograde motility of vesicles and organelles along microtubules. May play a role in binding dynein to membranous organelles or chromosomes.</text>
</comment>
<dbReference type="SUPFAM" id="SSF52540">
    <property type="entry name" value="P-loop containing nucleoside triphosphate hydrolases"/>
    <property type="match status" value="1"/>
</dbReference>
<keyword evidence="6 11" id="KW-0547">Nucleotide-binding</keyword>